<evidence type="ECO:0000256" key="6">
    <source>
        <dbReference type="ARBA" id="ARBA00022729"/>
    </source>
</evidence>
<keyword evidence="2 12" id="KW-0813">Transport</keyword>
<keyword evidence="19" id="KW-1185">Reference proteome</keyword>
<dbReference type="NCBIfam" id="TIGR04057">
    <property type="entry name" value="SusC_RagA_signa"/>
    <property type="match status" value="1"/>
</dbReference>
<keyword evidence="4" id="KW-0406">Ion transport</keyword>
<keyword evidence="10" id="KW-0675">Receptor</keyword>
<comment type="caution">
    <text evidence="18">The sequence shown here is derived from an EMBL/GenBank/DDBJ whole genome shotgun (WGS) entry which is preliminary data.</text>
</comment>
<dbReference type="PROSITE" id="PS52016">
    <property type="entry name" value="TONB_DEPENDENT_REC_3"/>
    <property type="match status" value="1"/>
</dbReference>
<keyword evidence="4" id="KW-0410">Iron transport</keyword>
<dbReference type="InterPro" id="IPR000531">
    <property type="entry name" value="Beta-barrel_TonB"/>
</dbReference>
<evidence type="ECO:0000256" key="5">
    <source>
        <dbReference type="ARBA" id="ARBA00022692"/>
    </source>
</evidence>
<dbReference type="InterPro" id="IPR011662">
    <property type="entry name" value="Secretin/TonB_short_N"/>
</dbReference>
<dbReference type="Pfam" id="PF07660">
    <property type="entry name" value="STN"/>
    <property type="match status" value="1"/>
</dbReference>
<evidence type="ECO:0000256" key="8">
    <source>
        <dbReference type="ARBA" id="ARBA00023077"/>
    </source>
</evidence>
<evidence type="ECO:0000256" key="2">
    <source>
        <dbReference type="ARBA" id="ARBA00022448"/>
    </source>
</evidence>
<keyword evidence="9 12" id="KW-0472">Membrane</keyword>
<evidence type="ECO:0000256" key="4">
    <source>
        <dbReference type="ARBA" id="ARBA00022496"/>
    </source>
</evidence>
<evidence type="ECO:0000256" key="13">
    <source>
        <dbReference type="RuleBase" id="RU003357"/>
    </source>
</evidence>
<evidence type="ECO:0000256" key="12">
    <source>
        <dbReference type="PROSITE-ProRule" id="PRU01360"/>
    </source>
</evidence>
<dbReference type="SUPFAM" id="SSF49464">
    <property type="entry name" value="Carboxypeptidase regulatory domain-like"/>
    <property type="match status" value="1"/>
</dbReference>
<dbReference type="InterPro" id="IPR023997">
    <property type="entry name" value="TonB-dep_OMP_SusC/RagA_CS"/>
</dbReference>
<feature type="domain" description="TonB-dependent receptor plug" evidence="17">
    <location>
        <begin position="227"/>
        <end position="334"/>
    </location>
</feature>
<accession>A0ABS3JS82</accession>
<dbReference type="PANTHER" id="PTHR30069:SF29">
    <property type="entry name" value="HEMOGLOBIN AND HEMOGLOBIN-HAPTOGLOBIN-BINDING PROTEIN 1-RELATED"/>
    <property type="match status" value="1"/>
</dbReference>
<organism evidence="18 19">
    <name type="scientific">Fibrella forsythiae</name>
    <dbReference type="NCBI Taxonomy" id="2817061"/>
    <lineage>
        <taxon>Bacteria</taxon>
        <taxon>Pseudomonadati</taxon>
        <taxon>Bacteroidota</taxon>
        <taxon>Cytophagia</taxon>
        <taxon>Cytophagales</taxon>
        <taxon>Spirosomataceae</taxon>
        <taxon>Fibrella</taxon>
    </lineage>
</organism>
<evidence type="ECO:0000259" key="15">
    <source>
        <dbReference type="Pfam" id="PF00593"/>
    </source>
</evidence>
<evidence type="ECO:0000313" key="19">
    <source>
        <dbReference type="Proteomes" id="UP000664628"/>
    </source>
</evidence>
<keyword evidence="7" id="KW-0408">Iron</keyword>
<dbReference type="Pfam" id="PF13715">
    <property type="entry name" value="CarbopepD_reg_2"/>
    <property type="match status" value="1"/>
</dbReference>
<feature type="signal peptide" evidence="14">
    <location>
        <begin position="1"/>
        <end position="31"/>
    </location>
</feature>
<evidence type="ECO:0000259" key="17">
    <source>
        <dbReference type="Pfam" id="PF07715"/>
    </source>
</evidence>
<dbReference type="Proteomes" id="UP000664628">
    <property type="component" value="Unassembled WGS sequence"/>
</dbReference>
<keyword evidence="11 12" id="KW-0998">Cell outer membrane</keyword>
<comment type="similarity">
    <text evidence="12 13">Belongs to the TonB-dependent receptor family.</text>
</comment>
<gene>
    <name evidence="18" type="ORF">J2I46_30040</name>
</gene>
<keyword evidence="5 12" id="KW-0812">Transmembrane</keyword>
<dbReference type="InterPro" id="IPR008969">
    <property type="entry name" value="CarboxyPept-like_regulatory"/>
</dbReference>
<dbReference type="Gene3D" id="3.55.50.30">
    <property type="match status" value="1"/>
</dbReference>
<dbReference type="InterPro" id="IPR039426">
    <property type="entry name" value="TonB-dep_rcpt-like"/>
</dbReference>
<dbReference type="Gene3D" id="2.170.130.10">
    <property type="entry name" value="TonB-dependent receptor, plug domain"/>
    <property type="match status" value="1"/>
</dbReference>
<proteinExistence type="inferred from homology"/>
<evidence type="ECO:0000313" key="18">
    <source>
        <dbReference type="EMBL" id="MBO0952855.1"/>
    </source>
</evidence>
<dbReference type="InterPro" id="IPR036942">
    <property type="entry name" value="Beta-barrel_TonB_sf"/>
</dbReference>
<dbReference type="NCBIfam" id="TIGR04056">
    <property type="entry name" value="OMP_RagA_SusC"/>
    <property type="match status" value="1"/>
</dbReference>
<sequence>MKNVNLYLLTFMRLTCLQLLIALLLVGSAWANDVSAQELLDRRMSLTIQDQTMKNALRSIEKAANVKFSYSPQIVRSKQLVSMRVQNSSLKEVLEKLLIPLNVTFNISGEQIVLARTVETSVNIQLVDGLEAPVERTITGIVSDEKGEGLPGVSVIVKGSSRGAVTDASGTYRLVIPDGAQTLVFSFIGYVTQELAVTNQTTLSLQLKSDVKSLNEVVVVGYGSLNRREVTSAVTHLSSSDLLRVGSNSPLMAIQGKVAGLSITNTAAGDPNSTPSIQLRGVSSRSAGLGPLFVINGIPGGNLDNINQNEIESIDVLKGGAASAIYGTRGSNGVIVITTKKGSSESRIFYDGYSSFDFVTNKLKLLSKDEFLANKRGVDLGGNTDWAKVVSRDPAFSQKHTLQFSGGNGQTNYFSSVDYRNATGIDLRSGKQEYGGRVNINHTSANNLYAITFTAAPRYTKTNQADYSGFNYALTLNPTQPVFDNAGRYAYITSGFFANNPVERAKSVLAQQEVKYLDINGSFKLNLLDNLSTLVTLGEVTSSFRNENFTPSTLTTVVNGSKRNSASQSLDENDQKSFEWTGNYALDVRKHGIKLLAGYSYQYFTSSGFSAANENFPSDVLTYNNLGTGLWNLQQGINNVGSYRNNSKLAAFFGRVNYDYDQKYYLSASLRREGSSKFGYDNKWGNFPAASVGWRITQESFAQGIPWLNELKLRADYGVTGNQDFGNYLSLDTYGGYGYYLYNNTSYQVWGPSQNTNYDLRWEKAINFNVGIDFDLFKSSRLSGSLNYYIRTNKDLLGSYAVPNPPNVQGSTFANVGTMQNSGLEIQLNANVITKKDFSYNVTFAGATNSNKFVSFSSDAYKGQTFIDVVGLPAPGSPGNAQRLKEDTRIGSFYMLKSAGVNESGALLVYNKAGDVIQANRATNDDKQFVGNGLPTFSGGLTNNLKYKNWDLTIFLRGTFGYQIFNTYAFYLGTPATQQNINTLASAYDGGKYSKLTNTATYSSLSDYFLESGSFVKIDNVTLSYTQPITSKFLRSARIYATTRNLKTFTKYTGGDPDLVQINGLYPGINSSLNYFPSTTQLLLGLQVTF</sequence>
<dbReference type="Pfam" id="PF07715">
    <property type="entry name" value="Plug"/>
    <property type="match status" value="1"/>
</dbReference>
<evidence type="ECO:0000256" key="3">
    <source>
        <dbReference type="ARBA" id="ARBA00022452"/>
    </source>
</evidence>
<comment type="subcellular location">
    <subcellularLocation>
        <location evidence="1 12">Cell outer membrane</location>
        <topology evidence="1 12">Multi-pass membrane protein</topology>
    </subcellularLocation>
</comment>
<evidence type="ECO:0000259" key="16">
    <source>
        <dbReference type="Pfam" id="PF07660"/>
    </source>
</evidence>
<keyword evidence="3 12" id="KW-1134">Transmembrane beta strand</keyword>
<dbReference type="Pfam" id="PF00593">
    <property type="entry name" value="TonB_dep_Rec_b-barrel"/>
    <property type="match status" value="1"/>
</dbReference>
<dbReference type="SUPFAM" id="SSF56935">
    <property type="entry name" value="Porins"/>
    <property type="match status" value="1"/>
</dbReference>
<feature type="domain" description="TonB-dependent receptor-like beta-barrel" evidence="15">
    <location>
        <begin position="460"/>
        <end position="1025"/>
    </location>
</feature>
<dbReference type="PANTHER" id="PTHR30069">
    <property type="entry name" value="TONB-DEPENDENT OUTER MEMBRANE RECEPTOR"/>
    <property type="match status" value="1"/>
</dbReference>
<feature type="chain" id="PRO_5045245264" evidence="14">
    <location>
        <begin position="32"/>
        <end position="1090"/>
    </location>
</feature>
<evidence type="ECO:0000256" key="7">
    <source>
        <dbReference type="ARBA" id="ARBA00023004"/>
    </source>
</evidence>
<dbReference type="InterPro" id="IPR023996">
    <property type="entry name" value="TonB-dep_OMP_SusC/RagA"/>
</dbReference>
<keyword evidence="8 13" id="KW-0798">TonB box</keyword>
<dbReference type="EMBL" id="JAFMYW010000014">
    <property type="protein sequence ID" value="MBO0952855.1"/>
    <property type="molecule type" value="Genomic_DNA"/>
</dbReference>
<dbReference type="Gene3D" id="2.40.170.20">
    <property type="entry name" value="TonB-dependent receptor, beta-barrel domain"/>
    <property type="match status" value="1"/>
</dbReference>
<evidence type="ECO:0000256" key="11">
    <source>
        <dbReference type="ARBA" id="ARBA00023237"/>
    </source>
</evidence>
<name>A0ABS3JS82_9BACT</name>
<evidence type="ECO:0000256" key="1">
    <source>
        <dbReference type="ARBA" id="ARBA00004571"/>
    </source>
</evidence>
<feature type="domain" description="Secretin/TonB short N-terminal" evidence="16">
    <location>
        <begin position="67"/>
        <end position="115"/>
    </location>
</feature>
<evidence type="ECO:0000256" key="9">
    <source>
        <dbReference type="ARBA" id="ARBA00023136"/>
    </source>
</evidence>
<dbReference type="InterPro" id="IPR037066">
    <property type="entry name" value="Plug_dom_sf"/>
</dbReference>
<evidence type="ECO:0000256" key="10">
    <source>
        <dbReference type="ARBA" id="ARBA00023170"/>
    </source>
</evidence>
<reference evidence="18 19" key="1">
    <citation type="submission" date="2021-03" db="EMBL/GenBank/DDBJ databases">
        <title>Fibrella sp. HMF5405 genome sequencing and assembly.</title>
        <authorList>
            <person name="Kang H."/>
            <person name="Kim H."/>
            <person name="Bae S."/>
            <person name="Joh K."/>
        </authorList>
    </citation>
    <scope>NUCLEOTIDE SEQUENCE [LARGE SCALE GENOMIC DNA]</scope>
    <source>
        <strain evidence="18 19">HMF5405</strain>
    </source>
</reference>
<protein>
    <submittedName>
        <fullName evidence="18">SusC/RagA family TonB-linked outer membrane protein</fullName>
    </submittedName>
</protein>
<keyword evidence="6 14" id="KW-0732">Signal</keyword>
<evidence type="ECO:0000256" key="14">
    <source>
        <dbReference type="SAM" id="SignalP"/>
    </source>
</evidence>
<dbReference type="Gene3D" id="2.60.40.1120">
    <property type="entry name" value="Carboxypeptidase-like, regulatory domain"/>
    <property type="match status" value="1"/>
</dbReference>
<dbReference type="InterPro" id="IPR012910">
    <property type="entry name" value="Plug_dom"/>
</dbReference>